<dbReference type="PROSITE" id="PS50237">
    <property type="entry name" value="HECT"/>
    <property type="match status" value="1"/>
</dbReference>
<feature type="repeat" description="ANK" evidence="14">
    <location>
        <begin position="240"/>
        <end position="272"/>
    </location>
</feature>
<evidence type="ECO:0000313" key="20">
    <source>
        <dbReference type="RefSeq" id="XP_006812556.1"/>
    </source>
</evidence>
<dbReference type="SMART" id="SM00248">
    <property type="entry name" value="ANK"/>
    <property type="match status" value="4"/>
</dbReference>
<dbReference type="PANTHER" id="PTHR10582">
    <property type="entry name" value="TRANSIENT RECEPTOR POTENTIAL ION CHANNEL PROTEIN"/>
    <property type="match status" value="1"/>
</dbReference>
<feature type="transmembrane region" description="Helical" evidence="17">
    <location>
        <begin position="638"/>
        <end position="655"/>
    </location>
</feature>
<dbReference type="Gene3D" id="1.10.287.70">
    <property type="match status" value="1"/>
</dbReference>
<keyword evidence="14" id="KW-0040">ANK repeat</keyword>
<dbReference type="InterPro" id="IPR036770">
    <property type="entry name" value="Ankyrin_rpt-contain_sf"/>
</dbReference>
<evidence type="ECO:0000256" key="13">
    <source>
        <dbReference type="ARBA" id="ARBA00023303"/>
    </source>
</evidence>
<evidence type="ECO:0000256" key="6">
    <source>
        <dbReference type="ARBA" id="ARBA00022692"/>
    </source>
</evidence>
<feature type="repeat" description="ANK" evidence="14">
    <location>
        <begin position="340"/>
        <end position="372"/>
    </location>
</feature>
<dbReference type="InterPro" id="IPR013122">
    <property type="entry name" value="PKD1_2_channel"/>
</dbReference>
<comment type="subcellular location">
    <subcellularLocation>
        <location evidence="1">Cell membrane</location>
        <topology evidence="1">Multi-pass membrane protein</topology>
    </subcellularLocation>
</comment>
<keyword evidence="13" id="KW-0407">Ion channel</keyword>
<feature type="domain" description="HECT" evidence="18">
    <location>
        <begin position="122"/>
        <end position="198"/>
    </location>
</feature>
<proteinExistence type="predicted"/>
<feature type="region of interest" description="Disordered" evidence="16">
    <location>
        <begin position="906"/>
        <end position="979"/>
    </location>
</feature>
<reference evidence="20" key="1">
    <citation type="submission" date="2025-08" db="UniProtKB">
        <authorList>
            <consortium name="RefSeq"/>
        </authorList>
    </citation>
    <scope>IDENTIFICATION</scope>
    <source>
        <tissue evidence="20">Testes</tissue>
    </source>
</reference>
<dbReference type="Gene3D" id="3.30.2410.10">
    <property type="entry name" value="Hect, E3 ligase catalytic domain"/>
    <property type="match status" value="1"/>
</dbReference>
<keyword evidence="12 17" id="KW-0472">Membrane</keyword>
<keyword evidence="5" id="KW-0107">Calcium channel</keyword>
<dbReference type="InterPro" id="IPR024862">
    <property type="entry name" value="TRPV"/>
</dbReference>
<dbReference type="GeneID" id="102805363"/>
<dbReference type="SUPFAM" id="SSF56204">
    <property type="entry name" value="Hect, E3 ligase catalytic domain"/>
    <property type="match status" value="1"/>
</dbReference>
<dbReference type="Pfam" id="PF08016">
    <property type="entry name" value="PKD_channel"/>
    <property type="match status" value="1"/>
</dbReference>
<feature type="transmembrane region" description="Helical" evidence="17">
    <location>
        <begin position="667"/>
        <end position="690"/>
    </location>
</feature>
<protein>
    <submittedName>
        <fullName evidence="20">Uncharacterized protein LOC102805363</fullName>
    </submittedName>
</protein>
<feature type="transmembrane region" description="Helical" evidence="17">
    <location>
        <begin position="582"/>
        <end position="602"/>
    </location>
</feature>
<dbReference type="PROSITE" id="PS50088">
    <property type="entry name" value="ANK_REPEAT"/>
    <property type="match status" value="4"/>
</dbReference>
<feature type="transmembrane region" description="Helical" evidence="17">
    <location>
        <begin position="466"/>
        <end position="484"/>
    </location>
</feature>
<dbReference type="InterPro" id="IPR000569">
    <property type="entry name" value="HECT_dom"/>
</dbReference>
<keyword evidence="8 15" id="KW-0833">Ubl conjugation pathway</keyword>
<feature type="transmembrane region" description="Helical" evidence="17">
    <location>
        <begin position="496"/>
        <end position="514"/>
    </location>
</feature>
<feature type="region of interest" description="Disordered" evidence="16">
    <location>
        <begin position="844"/>
        <end position="880"/>
    </location>
</feature>
<evidence type="ECO:0000256" key="7">
    <source>
        <dbReference type="ARBA" id="ARBA00022737"/>
    </source>
</evidence>
<keyword evidence="11" id="KW-0406">Ion transport</keyword>
<evidence type="ECO:0000256" key="14">
    <source>
        <dbReference type="PROSITE-ProRule" id="PRU00023"/>
    </source>
</evidence>
<evidence type="ECO:0000256" key="1">
    <source>
        <dbReference type="ARBA" id="ARBA00004651"/>
    </source>
</evidence>
<evidence type="ECO:0000256" key="10">
    <source>
        <dbReference type="ARBA" id="ARBA00022989"/>
    </source>
</evidence>
<evidence type="ECO:0000256" key="2">
    <source>
        <dbReference type="ARBA" id="ARBA00022448"/>
    </source>
</evidence>
<feature type="transmembrane region" description="Helical" evidence="17">
    <location>
        <begin position="741"/>
        <end position="762"/>
    </location>
</feature>
<feature type="repeat" description="ANK" evidence="14">
    <location>
        <begin position="307"/>
        <end position="339"/>
    </location>
</feature>
<feature type="compositionally biased region" description="Basic and acidic residues" evidence="16">
    <location>
        <begin position="845"/>
        <end position="857"/>
    </location>
</feature>
<evidence type="ECO:0000259" key="18">
    <source>
        <dbReference type="PROSITE" id="PS50237"/>
    </source>
</evidence>
<evidence type="ECO:0000256" key="15">
    <source>
        <dbReference type="PROSITE-ProRule" id="PRU00104"/>
    </source>
</evidence>
<accession>A0ABM0LXR5</accession>
<evidence type="ECO:0000256" key="3">
    <source>
        <dbReference type="ARBA" id="ARBA00022475"/>
    </source>
</evidence>
<evidence type="ECO:0000256" key="11">
    <source>
        <dbReference type="ARBA" id="ARBA00023065"/>
    </source>
</evidence>
<dbReference type="RefSeq" id="XP_006812556.1">
    <property type="nucleotide sequence ID" value="XM_006812493.1"/>
</dbReference>
<evidence type="ECO:0000313" key="19">
    <source>
        <dbReference type="Proteomes" id="UP000694865"/>
    </source>
</evidence>
<dbReference type="Proteomes" id="UP000694865">
    <property type="component" value="Unplaced"/>
</dbReference>
<keyword evidence="3" id="KW-1003">Cell membrane</keyword>
<dbReference type="Pfam" id="PF12796">
    <property type="entry name" value="Ank_2"/>
    <property type="match status" value="2"/>
</dbReference>
<keyword evidence="2" id="KW-0813">Transport</keyword>
<organism evidence="19 20">
    <name type="scientific">Saccoglossus kowalevskii</name>
    <name type="common">Acorn worm</name>
    <dbReference type="NCBI Taxonomy" id="10224"/>
    <lineage>
        <taxon>Eukaryota</taxon>
        <taxon>Metazoa</taxon>
        <taxon>Hemichordata</taxon>
        <taxon>Enteropneusta</taxon>
        <taxon>Harrimaniidae</taxon>
        <taxon>Saccoglossus</taxon>
    </lineage>
</organism>
<evidence type="ECO:0000256" key="5">
    <source>
        <dbReference type="ARBA" id="ARBA00022673"/>
    </source>
</evidence>
<keyword evidence="7" id="KW-0677">Repeat</keyword>
<keyword evidence="19" id="KW-1185">Reference proteome</keyword>
<dbReference type="PROSITE" id="PS50297">
    <property type="entry name" value="ANK_REP_REGION"/>
    <property type="match status" value="3"/>
</dbReference>
<evidence type="ECO:0000256" key="12">
    <source>
        <dbReference type="ARBA" id="ARBA00023136"/>
    </source>
</evidence>
<keyword evidence="4" id="KW-0109">Calcium transport</keyword>
<evidence type="ECO:0000256" key="17">
    <source>
        <dbReference type="SAM" id="Phobius"/>
    </source>
</evidence>
<dbReference type="InterPro" id="IPR002110">
    <property type="entry name" value="Ankyrin_rpt"/>
</dbReference>
<dbReference type="PRINTS" id="PR01415">
    <property type="entry name" value="ANKYRIN"/>
</dbReference>
<keyword evidence="6 17" id="KW-0812">Transmembrane</keyword>
<dbReference type="Gene3D" id="1.25.40.20">
    <property type="entry name" value="Ankyrin repeat-containing domain"/>
    <property type="match status" value="2"/>
</dbReference>
<feature type="compositionally biased region" description="Basic and acidic residues" evidence="16">
    <location>
        <begin position="868"/>
        <end position="880"/>
    </location>
</feature>
<feature type="repeat" description="ANK" evidence="14">
    <location>
        <begin position="273"/>
        <end position="305"/>
    </location>
</feature>
<dbReference type="PANTHER" id="PTHR10582:SF33">
    <property type="entry name" value="TRANSIENT RECEPTOR POTENTIAL CHANNEL PYREXIA"/>
    <property type="match status" value="1"/>
</dbReference>
<sequence>MVTGRKLDIDDSSEVLEGQTNFIMVDRFEILSTGMDEIALLNNLRLTLEVEFYGELCKKLPQFMYLFVPNENSILTFRKLKFLLKPEGSNSRKYENEVYAVFIAYLREVAGGRRSGITLTHILKFVTCDFHEPILGYREGPSLSFYEKLKDALFFPTANTCINMLKLPRACLDQQLPEKKILLDNNDDNRIYKGLGDCDSKVNEELILYFKDLPPEENVSLERVESFLGRGTNVNCTDKYGQTVMHEVASSWHVDVARFLADKGANVDVGDKDGRTPLHVAAATNHHEMVKFLLDKGAKIEHKTYGQQLTPLAIAASYDAVEALGVLYKRGADVNTAGNNGRTPIMVAAMGDRSVTCRYLLNIGAKVDLIDKNGESCIVVMQSKMSQVAKEALNQFHVKNPKNRKQFYYLNQLETRKPGVDAKPGLTPMEVIVENNQLDLITHPVFTKLIEVKWEQFARKGAWKRFLLDLLLILCWTVLALAKPDARGCYDFPGDVWRVILWIIACGYTIILIFEELKEYHSSQQKIKKWQEWKKKIIDDDLEHCDQLEQWPEEKGWLENERGEVDKKSAPYFRDFWNIYDWIVYVLLVIVVVLHLVDIAAVSDELCNPPWQENKTIWDGSTTESPNFEDYASAAAKLHIRLFAFTVIFVWIRLFKPARAFTSLGPFIVMLYNILGDIARFSFLYFVFYIPYVCAFWMMFGGDVDGFETVSETMFSLFRMTLVDEYNYDGLKDEHPVMTDILVGTYLAITAVIFLNLFIALLSETFVRVHDNVKSNALMERAKIIHSLEDKLSENDKQKFYKYIHEKCAPLDEFYDDDEDIPRENEGMNKMTIQIKEQLNQLSERLSRSKHPGDRGSVDVLPSPREQTVYERDNHSELADMKQQLNESTERMQTRMDDMMNILQSLTGSKGGTRDFGSAHESHRGQFSEPNSRIELDVKDSAPHGDDGKADISANVQSSPADTIPLRSMDGNDNGESSA</sequence>
<dbReference type="SUPFAM" id="SSF48403">
    <property type="entry name" value="Ankyrin repeat"/>
    <property type="match status" value="1"/>
</dbReference>
<evidence type="ECO:0000256" key="8">
    <source>
        <dbReference type="ARBA" id="ARBA00022786"/>
    </source>
</evidence>
<evidence type="ECO:0000256" key="4">
    <source>
        <dbReference type="ARBA" id="ARBA00022568"/>
    </source>
</evidence>
<evidence type="ECO:0000256" key="16">
    <source>
        <dbReference type="SAM" id="MobiDB-lite"/>
    </source>
</evidence>
<keyword evidence="9" id="KW-0106">Calcium</keyword>
<name>A0ABM0LXR5_SACKO</name>
<feature type="active site" description="Glycyl thioester intermediate" evidence="15">
    <location>
        <position position="161"/>
    </location>
</feature>
<dbReference type="InterPro" id="IPR035983">
    <property type="entry name" value="Hect_E3_ubiquitin_ligase"/>
</dbReference>
<feature type="compositionally biased region" description="Basic and acidic residues" evidence="16">
    <location>
        <begin position="917"/>
        <end position="950"/>
    </location>
</feature>
<keyword evidence="10 17" id="KW-1133">Transmembrane helix</keyword>
<evidence type="ECO:0000256" key="9">
    <source>
        <dbReference type="ARBA" id="ARBA00022837"/>
    </source>
</evidence>
<gene>
    <name evidence="20" type="primary">LOC102805363</name>
</gene>